<dbReference type="AlphaFoldDB" id="A0A193LJ22"/>
<reference evidence="2 3" key="1">
    <citation type="submission" date="2016-06" db="EMBL/GenBank/DDBJ databases">
        <title>Complete genome sequence of a deep-branching marine Gamma Proteobacterium Woeseia oceani type strain XK5.</title>
        <authorList>
            <person name="Mu D."/>
            <person name="Du Z."/>
        </authorList>
    </citation>
    <scope>NUCLEOTIDE SEQUENCE [LARGE SCALE GENOMIC DNA]</scope>
    <source>
        <strain evidence="2 3">XK5</strain>
    </source>
</reference>
<dbReference type="PANTHER" id="PTHR36114">
    <property type="entry name" value="16.7 KDA PROTEIN IN WHIE LOCUS"/>
    <property type="match status" value="1"/>
</dbReference>
<dbReference type="CDD" id="cd02214">
    <property type="entry name" value="cupin_MJ1618"/>
    <property type="match status" value="1"/>
</dbReference>
<dbReference type="RefSeq" id="WP_068617661.1">
    <property type="nucleotide sequence ID" value="NZ_CP016268.1"/>
</dbReference>
<proteinExistence type="predicted"/>
<evidence type="ECO:0000259" key="1">
    <source>
        <dbReference type="Pfam" id="PF07883"/>
    </source>
</evidence>
<protein>
    <recommendedName>
        <fullName evidence="1">Cupin type-2 domain-containing protein</fullName>
    </recommendedName>
</protein>
<name>A0A193LJ22_9GAMM</name>
<gene>
    <name evidence="2" type="ORF">BA177_15435</name>
</gene>
<dbReference type="InterPro" id="IPR013096">
    <property type="entry name" value="Cupin_2"/>
</dbReference>
<dbReference type="InterPro" id="IPR011051">
    <property type="entry name" value="RmlC_Cupin_sf"/>
</dbReference>
<dbReference type="Pfam" id="PF07883">
    <property type="entry name" value="Cupin_2"/>
    <property type="match status" value="1"/>
</dbReference>
<dbReference type="Gene3D" id="2.60.120.10">
    <property type="entry name" value="Jelly Rolls"/>
    <property type="match status" value="1"/>
</dbReference>
<dbReference type="InterPro" id="IPR014710">
    <property type="entry name" value="RmlC-like_jellyroll"/>
</dbReference>
<accession>A0A193LJ22</accession>
<dbReference type="OrthoDB" id="7870362at2"/>
<dbReference type="InterPro" id="IPR052044">
    <property type="entry name" value="PKS_Associated_Protein"/>
</dbReference>
<dbReference type="KEGG" id="woc:BA177_15435"/>
<dbReference type="PANTHER" id="PTHR36114:SF1">
    <property type="entry name" value="16.7 KDA PROTEIN IN WHIE LOCUS"/>
    <property type="match status" value="1"/>
</dbReference>
<evidence type="ECO:0000313" key="2">
    <source>
        <dbReference type="EMBL" id="ANO52394.1"/>
    </source>
</evidence>
<evidence type="ECO:0000313" key="3">
    <source>
        <dbReference type="Proteomes" id="UP000092695"/>
    </source>
</evidence>
<dbReference type="Proteomes" id="UP000092695">
    <property type="component" value="Chromosome"/>
</dbReference>
<sequence length="124" mass="13804">MSKPLFPVTASREFFTRERCYITELLNVPGEPRLSLARCRVEPGVTTELHSLAVDEWYFIEQGTGRMEVGDGAPFAVGPGDTVAIDRNVAQRIHNDGHTDLVFQCICVPRFAAEHYRPLEAGNA</sequence>
<feature type="domain" description="Cupin type-2" evidence="1">
    <location>
        <begin position="39"/>
        <end position="106"/>
    </location>
</feature>
<keyword evidence="3" id="KW-1185">Reference proteome</keyword>
<organism evidence="2 3">
    <name type="scientific">Woeseia oceani</name>
    <dbReference type="NCBI Taxonomy" id="1548547"/>
    <lineage>
        <taxon>Bacteria</taxon>
        <taxon>Pseudomonadati</taxon>
        <taxon>Pseudomonadota</taxon>
        <taxon>Gammaproteobacteria</taxon>
        <taxon>Woeseiales</taxon>
        <taxon>Woeseiaceae</taxon>
        <taxon>Woeseia</taxon>
    </lineage>
</organism>
<dbReference type="SUPFAM" id="SSF51182">
    <property type="entry name" value="RmlC-like cupins"/>
    <property type="match status" value="1"/>
</dbReference>
<dbReference type="EMBL" id="CP016268">
    <property type="protein sequence ID" value="ANO52394.1"/>
    <property type="molecule type" value="Genomic_DNA"/>
</dbReference>
<dbReference type="STRING" id="1548547.BA177_15435"/>